<dbReference type="Gene3D" id="3.40.50.2300">
    <property type="match status" value="1"/>
</dbReference>
<protein>
    <submittedName>
        <fullName evidence="1">Pilus assembly protein CpaE</fullName>
    </submittedName>
</protein>
<name>A0A4R3V6J5_9BURK</name>
<accession>A0A4R3V6J5</accession>
<sequence length="427" mass="46187">MLKESCFAHKSVAVLLASDSPATASRLEQGLGDTAMLVRHGLDPAGICACVRDESPDIVLLDFQNEDGDPSGSKAAAAASALQEACPDVPLAAVCCYRQPHSAVAALRAGVREVADLDDAHGLPLLIQRLTDIGGPRRRRSEDKRRSSVLLMGARPGMGVSTLAVHMASLWQERLMRNRSPGVRSGSPAPAAAEDLPLRDRTGILDLGMPVGDCLLYLGLASDFHFVDAVRGIQRLDDTLLRSALAHDGHGVSVLAWPRDVQQISEVSYTDSLRLYERLKEHFGLLLVDVGGFSNPQFVAAMAQSADSALVVADQSVGSLISLAEVLRDLGRNGMTTDRVGLVLNRYDERYGMSASQVEQRFGTPLTATLPDRALQLRSSMNQGMLLHAQARRDPYVRAVERLIDSLAMEPGQDPKAGQGWWKGWRR</sequence>
<dbReference type="InterPro" id="IPR011006">
    <property type="entry name" value="CheY-like_superfamily"/>
</dbReference>
<organism evidence="1 2">
    <name type="scientific">Paracandidimonas soli</name>
    <dbReference type="NCBI Taxonomy" id="1917182"/>
    <lineage>
        <taxon>Bacteria</taxon>
        <taxon>Pseudomonadati</taxon>
        <taxon>Pseudomonadota</taxon>
        <taxon>Betaproteobacteria</taxon>
        <taxon>Burkholderiales</taxon>
        <taxon>Alcaligenaceae</taxon>
        <taxon>Paracandidimonas</taxon>
    </lineage>
</organism>
<dbReference type="RefSeq" id="WP_132475327.1">
    <property type="nucleotide sequence ID" value="NZ_SMBX01000003.1"/>
</dbReference>
<dbReference type="EMBL" id="SMBX01000003">
    <property type="protein sequence ID" value="TCV00626.1"/>
    <property type="molecule type" value="Genomic_DNA"/>
</dbReference>
<dbReference type="SUPFAM" id="SSF52172">
    <property type="entry name" value="CheY-like"/>
    <property type="match status" value="1"/>
</dbReference>
<dbReference type="Proteomes" id="UP000294692">
    <property type="component" value="Unassembled WGS sequence"/>
</dbReference>
<evidence type="ECO:0000313" key="1">
    <source>
        <dbReference type="EMBL" id="TCV00626.1"/>
    </source>
</evidence>
<dbReference type="OrthoDB" id="8531995at2"/>
<reference evidence="1 2" key="1">
    <citation type="submission" date="2019-03" db="EMBL/GenBank/DDBJ databases">
        <title>Genomic Encyclopedia of Type Strains, Phase IV (KMG-IV): sequencing the most valuable type-strain genomes for metagenomic binning, comparative biology and taxonomic classification.</title>
        <authorList>
            <person name="Goeker M."/>
        </authorList>
    </citation>
    <scope>NUCLEOTIDE SEQUENCE [LARGE SCALE GENOMIC DNA]</scope>
    <source>
        <strain evidence="1 2">DSM 100048</strain>
    </source>
</reference>
<keyword evidence="2" id="KW-1185">Reference proteome</keyword>
<proteinExistence type="predicted"/>
<evidence type="ECO:0000313" key="2">
    <source>
        <dbReference type="Proteomes" id="UP000294692"/>
    </source>
</evidence>
<dbReference type="SUPFAM" id="SSF52540">
    <property type="entry name" value="P-loop containing nucleoside triphosphate hydrolases"/>
    <property type="match status" value="1"/>
</dbReference>
<comment type="caution">
    <text evidence="1">The sequence shown here is derived from an EMBL/GenBank/DDBJ whole genome shotgun (WGS) entry which is preliminary data.</text>
</comment>
<dbReference type="Gene3D" id="3.40.50.300">
    <property type="entry name" value="P-loop containing nucleotide triphosphate hydrolases"/>
    <property type="match status" value="1"/>
</dbReference>
<gene>
    <name evidence="1" type="ORF">EV686_103207</name>
</gene>
<dbReference type="InterPro" id="IPR027417">
    <property type="entry name" value="P-loop_NTPase"/>
</dbReference>
<dbReference type="AlphaFoldDB" id="A0A4R3V6J5"/>